<evidence type="ECO:0000259" key="1">
    <source>
        <dbReference type="Pfam" id="PF12937"/>
    </source>
</evidence>
<dbReference type="InterPro" id="IPR001810">
    <property type="entry name" value="F-box_dom"/>
</dbReference>
<name>D5AD31_PICSI</name>
<dbReference type="SUPFAM" id="SSF81383">
    <property type="entry name" value="F-box domain"/>
    <property type="match status" value="1"/>
</dbReference>
<dbReference type="AlphaFoldDB" id="D5AD31"/>
<protein>
    <recommendedName>
        <fullName evidence="1">F-box domain-containing protein</fullName>
    </recommendedName>
</protein>
<feature type="domain" description="F-box" evidence="1">
    <location>
        <begin position="9"/>
        <end position="48"/>
    </location>
</feature>
<accession>D5AD31</accession>
<dbReference type="Gene3D" id="1.20.1280.50">
    <property type="match status" value="1"/>
</dbReference>
<dbReference type="PANTHER" id="PTHR47722:SF1">
    <property type="entry name" value="F-BOX DOMAIN CONTAINING PROTEIN, EXPRESSED"/>
    <property type="match status" value="1"/>
</dbReference>
<proteinExistence type="evidence at transcript level"/>
<reference evidence="2" key="1">
    <citation type="submission" date="2010-04" db="EMBL/GenBank/DDBJ databases">
        <authorList>
            <person name="Reid K.E."/>
            <person name="Liao N."/>
            <person name="Chan S."/>
            <person name="Docking R."/>
            <person name="Taylor G."/>
            <person name="Moore R."/>
            <person name="Mayo M."/>
            <person name="Munro S."/>
            <person name="King J."/>
            <person name="Yanchuk A."/>
            <person name="Holt R."/>
            <person name="Jones S."/>
            <person name="Marra M."/>
            <person name="Ritland C.E."/>
            <person name="Ritland K."/>
            <person name="Bohlmann J."/>
        </authorList>
    </citation>
    <scope>NUCLEOTIDE SEQUENCE</scope>
    <source>
        <tissue evidence="2">Bud</tissue>
    </source>
</reference>
<dbReference type="InterPro" id="IPR036047">
    <property type="entry name" value="F-box-like_dom_sf"/>
</dbReference>
<dbReference type="EMBL" id="BT124180">
    <property type="protein sequence ID" value="ADE77450.1"/>
    <property type="molecule type" value="mRNA"/>
</dbReference>
<dbReference type="Pfam" id="PF12937">
    <property type="entry name" value="F-box-like"/>
    <property type="match status" value="1"/>
</dbReference>
<organism evidence="2">
    <name type="scientific">Picea sitchensis</name>
    <name type="common">Sitka spruce</name>
    <name type="synonym">Pinus sitchensis</name>
    <dbReference type="NCBI Taxonomy" id="3332"/>
    <lineage>
        <taxon>Eukaryota</taxon>
        <taxon>Viridiplantae</taxon>
        <taxon>Streptophyta</taxon>
        <taxon>Embryophyta</taxon>
        <taxon>Tracheophyta</taxon>
        <taxon>Spermatophyta</taxon>
        <taxon>Pinopsida</taxon>
        <taxon>Pinidae</taxon>
        <taxon>Conifers I</taxon>
        <taxon>Pinales</taxon>
        <taxon>Pinaceae</taxon>
        <taxon>Picea</taxon>
    </lineage>
</organism>
<evidence type="ECO:0000313" key="2">
    <source>
        <dbReference type="EMBL" id="ADE77450.1"/>
    </source>
</evidence>
<dbReference type="InterPro" id="IPR044207">
    <property type="entry name" value="At5g39250-like"/>
</dbReference>
<sequence>MAEGWCSEEVLKGVFPLMNGVDLASCMCVCTRWRDLAKDDFFWKNLCSRRWPSICKTKGSPPIGASRGYHKLYTSLCKPQRSPLPAPRLSFDDIEFYVDIWLNDKSVYSDVVPGTLLQSGIINPPPGICDIMRDHLRSLTCKMTIPVSPRFRVVFSESIHVSLLVGRRDSDKVACIINKSGFDYVDGPAYRALAYDYLQFSPSYPFVSEIRAWFALLLVDAQDGKMDVFGIEVDFCDAANSDNEVLWLLDMLDWK</sequence>
<dbReference type="PANTHER" id="PTHR47722">
    <property type="entry name" value="EXPRESSED PROTEIN"/>
    <property type="match status" value="1"/>
</dbReference>